<feature type="transmembrane region" description="Helical" evidence="1">
    <location>
        <begin position="21"/>
        <end position="46"/>
    </location>
</feature>
<feature type="transmembrane region" description="Helical" evidence="1">
    <location>
        <begin position="307"/>
        <end position="327"/>
    </location>
</feature>
<feature type="transmembrane region" description="Helical" evidence="1">
    <location>
        <begin position="159"/>
        <end position="176"/>
    </location>
</feature>
<proteinExistence type="predicted"/>
<dbReference type="PANTHER" id="PTHR30199:SF0">
    <property type="entry name" value="INNER MEMBRANE PROTEIN YDCO"/>
    <property type="match status" value="1"/>
</dbReference>
<dbReference type="InterPro" id="IPR004711">
    <property type="entry name" value="Benzoate_Transporter"/>
</dbReference>
<feature type="transmembrane region" description="Helical" evidence="1">
    <location>
        <begin position="223"/>
        <end position="249"/>
    </location>
</feature>
<protein>
    <submittedName>
        <fullName evidence="2">Benzoate membrane transport protein</fullName>
    </submittedName>
</protein>
<dbReference type="GO" id="GO:0005886">
    <property type="term" value="C:plasma membrane"/>
    <property type="evidence" value="ECO:0007669"/>
    <property type="project" value="TreeGrafter"/>
</dbReference>
<sequence>MGSEQGKTGGDGALARLRRDWSLSAVSAGFLAVLVSYAGPLAIFFHAAEVGHFSHDMVASWVWAISIGAALSGILLSWTTKVPVITAWSAPGTALLVTLFPALPLPQVVGAYLTAALILFLIGCSGYFDRIMARIPRGIAAGMMAGILFQFGVQAFKSAAAAPLLGVSMVLAYLLFRRLLPRYCIVLVLLVGVLLSLATGTLHGGEASFSLTRPQFIAPQWSIAATLSLAIPLVIVSLTGQFLPGMAILRGAGYTIAARPILLVTSVASLLVACFGGVTIVVAAITAALCTGKDAHEDPGKRYVAGIANGVFYLLGGLFSGAIVLLFAALSKALVAILAGVALIGAITANLLAVLQDEEQREAAMITFLATASGMSYAGLGAAFWGVLIGSIASYVLRKPEASARVKTGTA</sequence>
<dbReference type="Proteomes" id="UP000279384">
    <property type="component" value="Unassembled WGS sequence"/>
</dbReference>
<keyword evidence="1" id="KW-0812">Transmembrane</keyword>
<feature type="transmembrane region" description="Helical" evidence="1">
    <location>
        <begin position="135"/>
        <end position="153"/>
    </location>
</feature>
<keyword evidence="1" id="KW-1133">Transmembrane helix</keyword>
<feature type="transmembrane region" description="Helical" evidence="1">
    <location>
        <begin position="334"/>
        <end position="355"/>
    </location>
</feature>
<dbReference type="NCBIfam" id="TIGR00843">
    <property type="entry name" value="benE"/>
    <property type="match status" value="1"/>
</dbReference>
<evidence type="ECO:0000313" key="3">
    <source>
        <dbReference type="Proteomes" id="UP000279384"/>
    </source>
</evidence>
<feature type="transmembrane region" description="Helical" evidence="1">
    <location>
        <begin position="261"/>
        <end position="287"/>
    </location>
</feature>
<keyword evidence="1" id="KW-0472">Membrane</keyword>
<comment type="caution">
    <text evidence="2">The sequence shown here is derived from an EMBL/GenBank/DDBJ whole genome shotgun (WGS) entry which is preliminary data.</text>
</comment>
<dbReference type="PANTHER" id="PTHR30199">
    <property type="entry name" value="MFS FAMILY TRANSPORTER, PREDICTED SUBSTRATE BENZOATE"/>
    <property type="match status" value="1"/>
</dbReference>
<feature type="transmembrane region" description="Helical" evidence="1">
    <location>
        <begin position="85"/>
        <end position="103"/>
    </location>
</feature>
<evidence type="ECO:0000313" key="2">
    <source>
        <dbReference type="EMBL" id="RKQ58019.1"/>
    </source>
</evidence>
<feature type="transmembrane region" description="Helical" evidence="1">
    <location>
        <begin position="375"/>
        <end position="397"/>
    </location>
</feature>
<dbReference type="RefSeq" id="WP_120810864.1">
    <property type="nucleotide sequence ID" value="NZ_RBID01000015.1"/>
</dbReference>
<feature type="transmembrane region" description="Helical" evidence="1">
    <location>
        <begin position="183"/>
        <end position="203"/>
    </location>
</feature>
<feature type="transmembrane region" description="Helical" evidence="1">
    <location>
        <begin position="58"/>
        <end position="78"/>
    </location>
</feature>
<dbReference type="AlphaFoldDB" id="A0A495BAV8"/>
<organism evidence="2 3">
    <name type="scientific">Vogesella indigofera</name>
    <name type="common">Pseudomonas indigofera</name>
    <dbReference type="NCBI Taxonomy" id="45465"/>
    <lineage>
        <taxon>Bacteria</taxon>
        <taxon>Pseudomonadati</taxon>
        <taxon>Pseudomonadota</taxon>
        <taxon>Betaproteobacteria</taxon>
        <taxon>Neisseriales</taxon>
        <taxon>Chromobacteriaceae</taxon>
        <taxon>Vogesella</taxon>
    </lineage>
</organism>
<dbReference type="EMBL" id="RBID01000015">
    <property type="protein sequence ID" value="RKQ58019.1"/>
    <property type="molecule type" value="Genomic_DNA"/>
</dbReference>
<accession>A0A495BAV8</accession>
<feature type="transmembrane region" description="Helical" evidence="1">
    <location>
        <begin position="109"/>
        <end position="128"/>
    </location>
</feature>
<evidence type="ECO:0000256" key="1">
    <source>
        <dbReference type="SAM" id="Phobius"/>
    </source>
</evidence>
<dbReference type="GO" id="GO:0042925">
    <property type="term" value="F:benzoate transmembrane transporter activity"/>
    <property type="evidence" value="ECO:0007669"/>
    <property type="project" value="InterPro"/>
</dbReference>
<reference evidence="2 3" key="1">
    <citation type="submission" date="2018-10" db="EMBL/GenBank/DDBJ databases">
        <title>Genomic Encyclopedia of Type Strains, Phase IV (KMG-IV): sequencing the most valuable type-strain genomes for metagenomic binning, comparative biology and taxonomic classification.</title>
        <authorList>
            <person name="Goeker M."/>
        </authorList>
    </citation>
    <scope>NUCLEOTIDE SEQUENCE [LARGE SCALE GENOMIC DNA]</scope>
    <source>
        <strain evidence="2 3">DSM 3303</strain>
    </source>
</reference>
<gene>
    <name evidence="2" type="ORF">C8E02_2332</name>
</gene>
<name>A0A495BAV8_VOGIN</name>
<dbReference type="Pfam" id="PF03594">
    <property type="entry name" value="BenE"/>
    <property type="match status" value="1"/>
</dbReference>